<dbReference type="SUPFAM" id="SSF52374">
    <property type="entry name" value="Nucleotidylyl transferase"/>
    <property type="match status" value="1"/>
</dbReference>
<dbReference type="NCBIfam" id="NF004162">
    <property type="entry name" value="PRK05627.1-5"/>
    <property type="match status" value="1"/>
</dbReference>
<dbReference type="EC" id="2.7.1.26" evidence="15"/>
<dbReference type="GO" id="GO:0008531">
    <property type="term" value="F:riboflavin kinase activity"/>
    <property type="evidence" value="ECO:0007669"/>
    <property type="project" value="UniProtKB-UniRule"/>
</dbReference>
<comment type="function">
    <text evidence="1">Catalyzes the phosphorylation of riboflavin to FMN followed by the adenylation of FMN to FAD.</text>
</comment>
<evidence type="ECO:0000256" key="6">
    <source>
        <dbReference type="ARBA" id="ARBA00022679"/>
    </source>
</evidence>
<comment type="similarity">
    <text evidence="15">Belongs to the ribF family.</text>
</comment>
<evidence type="ECO:0000256" key="12">
    <source>
        <dbReference type="ARBA" id="ARBA00023268"/>
    </source>
</evidence>
<evidence type="ECO:0000256" key="1">
    <source>
        <dbReference type="ARBA" id="ARBA00002121"/>
    </source>
</evidence>
<evidence type="ECO:0000256" key="13">
    <source>
        <dbReference type="ARBA" id="ARBA00047880"/>
    </source>
</evidence>
<evidence type="ECO:0000256" key="2">
    <source>
        <dbReference type="ARBA" id="ARBA00004726"/>
    </source>
</evidence>
<dbReference type="Pfam" id="PF01687">
    <property type="entry name" value="Flavokinase"/>
    <property type="match status" value="1"/>
</dbReference>
<evidence type="ECO:0000256" key="5">
    <source>
        <dbReference type="ARBA" id="ARBA00022643"/>
    </source>
</evidence>
<comment type="pathway">
    <text evidence="2 15">Cofactor biosynthesis; FAD biosynthesis; FAD from FMN: step 1/1.</text>
</comment>
<proteinExistence type="inferred from homology"/>
<gene>
    <name evidence="17" type="ORF">EVA97_03265</name>
</gene>
<evidence type="ECO:0000256" key="9">
    <source>
        <dbReference type="ARBA" id="ARBA00022777"/>
    </source>
</evidence>
<dbReference type="EC" id="2.7.7.2" evidence="15"/>
<dbReference type="Gene3D" id="3.40.50.620">
    <property type="entry name" value="HUPs"/>
    <property type="match status" value="1"/>
</dbReference>
<dbReference type="PANTHER" id="PTHR22749">
    <property type="entry name" value="RIBOFLAVIN KINASE/FMN ADENYLYLTRANSFERASE"/>
    <property type="match status" value="1"/>
</dbReference>
<evidence type="ECO:0000256" key="10">
    <source>
        <dbReference type="ARBA" id="ARBA00022827"/>
    </source>
</evidence>
<dbReference type="GO" id="GO:0005524">
    <property type="term" value="F:ATP binding"/>
    <property type="evidence" value="ECO:0007669"/>
    <property type="project" value="UniProtKB-UniRule"/>
</dbReference>
<dbReference type="GO" id="GO:0003919">
    <property type="term" value="F:FMN adenylyltransferase activity"/>
    <property type="evidence" value="ECO:0007669"/>
    <property type="project" value="UniProtKB-UniRule"/>
</dbReference>
<dbReference type="InterPro" id="IPR002606">
    <property type="entry name" value="Riboflavin_kinase_bac"/>
</dbReference>
<keyword evidence="6 15" id="KW-0808">Transferase</keyword>
<accession>A0A520N3I9</accession>
<comment type="catalytic activity">
    <reaction evidence="13 15">
        <text>riboflavin + ATP = FMN + ADP + H(+)</text>
        <dbReference type="Rhea" id="RHEA:14357"/>
        <dbReference type="ChEBI" id="CHEBI:15378"/>
        <dbReference type="ChEBI" id="CHEBI:30616"/>
        <dbReference type="ChEBI" id="CHEBI:57986"/>
        <dbReference type="ChEBI" id="CHEBI:58210"/>
        <dbReference type="ChEBI" id="CHEBI:456216"/>
        <dbReference type="EC" id="2.7.1.26"/>
    </reaction>
</comment>
<dbReference type="SMART" id="SM00904">
    <property type="entry name" value="Flavokinase"/>
    <property type="match status" value="1"/>
</dbReference>
<evidence type="ECO:0000256" key="15">
    <source>
        <dbReference type="PIRNR" id="PIRNR004491"/>
    </source>
</evidence>
<dbReference type="NCBIfam" id="TIGR00083">
    <property type="entry name" value="ribF"/>
    <property type="match status" value="1"/>
</dbReference>
<dbReference type="PANTHER" id="PTHR22749:SF6">
    <property type="entry name" value="RIBOFLAVIN KINASE"/>
    <property type="match status" value="1"/>
</dbReference>
<evidence type="ECO:0000256" key="4">
    <source>
        <dbReference type="ARBA" id="ARBA00022630"/>
    </source>
</evidence>
<keyword evidence="4 15" id="KW-0285">Flavoprotein</keyword>
<dbReference type="EMBL" id="SHBJ01000020">
    <property type="protein sequence ID" value="RZO28064.1"/>
    <property type="molecule type" value="Genomic_DNA"/>
</dbReference>
<keyword evidence="9 15" id="KW-0418">Kinase</keyword>
<keyword evidence="10 15" id="KW-0274">FAD</keyword>
<dbReference type="InterPro" id="IPR023465">
    <property type="entry name" value="Riboflavin_kinase_dom_sf"/>
</dbReference>
<dbReference type="GO" id="GO:0006747">
    <property type="term" value="P:FAD biosynthetic process"/>
    <property type="evidence" value="ECO:0007669"/>
    <property type="project" value="UniProtKB-UniRule"/>
</dbReference>
<evidence type="ECO:0000256" key="11">
    <source>
        <dbReference type="ARBA" id="ARBA00022840"/>
    </source>
</evidence>
<evidence type="ECO:0000259" key="16">
    <source>
        <dbReference type="SMART" id="SM00904"/>
    </source>
</evidence>
<dbReference type="UniPathway" id="UPA00276">
    <property type="reaction ID" value="UER00406"/>
</dbReference>
<evidence type="ECO:0000256" key="7">
    <source>
        <dbReference type="ARBA" id="ARBA00022695"/>
    </source>
</evidence>
<comment type="caution">
    <text evidence="17">The sequence shown here is derived from an EMBL/GenBank/DDBJ whole genome shotgun (WGS) entry which is preliminary data.</text>
</comment>
<keyword evidence="7 15" id="KW-0548">Nucleotidyltransferase</keyword>
<dbReference type="UniPathway" id="UPA00277">
    <property type="reaction ID" value="UER00407"/>
</dbReference>
<evidence type="ECO:0000313" key="18">
    <source>
        <dbReference type="Proteomes" id="UP000315283"/>
    </source>
</evidence>
<name>A0A520N3I9_9GAMM</name>
<comment type="pathway">
    <text evidence="3 15">Cofactor biosynthesis; FMN biosynthesis; FMN from riboflavin (ATP route): step 1/1.</text>
</comment>
<keyword evidence="12" id="KW-0511">Multifunctional enzyme</keyword>
<dbReference type="CDD" id="cd02064">
    <property type="entry name" value="FAD_synthetase_N"/>
    <property type="match status" value="1"/>
</dbReference>
<dbReference type="PIRSF" id="PIRSF004491">
    <property type="entry name" value="FAD_Synth"/>
    <property type="match status" value="1"/>
</dbReference>
<dbReference type="InterPro" id="IPR014729">
    <property type="entry name" value="Rossmann-like_a/b/a_fold"/>
</dbReference>
<organism evidence="17 18">
    <name type="scientific">SAR86 cluster bacterium</name>
    <dbReference type="NCBI Taxonomy" id="2030880"/>
    <lineage>
        <taxon>Bacteria</taxon>
        <taxon>Pseudomonadati</taxon>
        <taxon>Pseudomonadota</taxon>
        <taxon>Gammaproteobacteria</taxon>
        <taxon>SAR86 cluster</taxon>
    </lineage>
</organism>
<sequence>MYLIRGQHNLELFKSRFKDIKLSGTIGNFDGLHLGHQAILEKIKNNSQEFNSKTIVFFTEPHASEYFASINNLHNKIPPRICSWREKFKLLEKSGIDFAFFLKFNNSLRTMSPENFISEILDSINLKSFTVGDDFRFGLDRKGDTDQLREWGKKRGILVENTETILYEDERVSSSRIRKALIDNNFKLAEKLLGRPYTFSGKVVHGQHLGRTIDIPTANIWLPKQKLPIQGVYAVQCNLGEKTYYGIANMGVRPTVGGTNPVLEVHLFEFSEFIYSQRLKVRFIKKIRDEKKFENLDMLKLQIQQDISIAKNFINNSDDN</sequence>
<reference evidence="17 18" key="1">
    <citation type="submission" date="2019-02" db="EMBL/GenBank/DDBJ databases">
        <title>Prokaryotic population dynamics and viral predation in marine succession experiment using metagenomics: the confinement effect.</title>
        <authorList>
            <person name="Haro-Moreno J.M."/>
            <person name="Rodriguez-Valera F."/>
            <person name="Lopez-Perez M."/>
        </authorList>
    </citation>
    <scope>NUCLEOTIDE SEQUENCE [LARGE SCALE GENOMIC DNA]</scope>
    <source>
        <strain evidence="17">MED-G164</strain>
    </source>
</reference>
<dbReference type="InterPro" id="IPR015864">
    <property type="entry name" value="FAD_synthase"/>
</dbReference>
<dbReference type="InterPro" id="IPR015865">
    <property type="entry name" value="Riboflavin_kinase_bac/euk"/>
</dbReference>
<comment type="catalytic activity">
    <reaction evidence="14 15">
        <text>FMN + ATP + H(+) = FAD + diphosphate</text>
        <dbReference type="Rhea" id="RHEA:17237"/>
        <dbReference type="ChEBI" id="CHEBI:15378"/>
        <dbReference type="ChEBI" id="CHEBI:30616"/>
        <dbReference type="ChEBI" id="CHEBI:33019"/>
        <dbReference type="ChEBI" id="CHEBI:57692"/>
        <dbReference type="ChEBI" id="CHEBI:58210"/>
        <dbReference type="EC" id="2.7.7.2"/>
    </reaction>
</comment>
<dbReference type="GO" id="GO:0009231">
    <property type="term" value="P:riboflavin biosynthetic process"/>
    <property type="evidence" value="ECO:0007669"/>
    <property type="project" value="InterPro"/>
</dbReference>
<evidence type="ECO:0000256" key="8">
    <source>
        <dbReference type="ARBA" id="ARBA00022741"/>
    </source>
</evidence>
<keyword evidence="11 15" id="KW-0067">ATP-binding</keyword>
<evidence type="ECO:0000313" key="17">
    <source>
        <dbReference type="EMBL" id="RZO28064.1"/>
    </source>
</evidence>
<dbReference type="InterPro" id="IPR023468">
    <property type="entry name" value="Riboflavin_kinase"/>
</dbReference>
<dbReference type="Proteomes" id="UP000315283">
    <property type="component" value="Unassembled WGS sequence"/>
</dbReference>
<dbReference type="SUPFAM" id="SSF82114">
    <property type="entry name" value="Riboflavin kinase-like"/>
    <property type="match status" value="1"/>
</dbReference>
<dbReference type="GO" id="GO:0009398">
    <property type="term" value="P:FMN biosynthetic process"/>
    <property type="evidence" value="ECO:0007669"/>
    <property type="project" value="UniProtKB-UniRule"/>
</dbReference>
<protein>
    <recommendedName>
        <fullName evidence="15">Riboflavin biosynthesis protein</fullName>
    </recommendedName>
    <domain>
        <recommendedName>
            <fullName evidence="15">Riboflavin kinase</fullName>
            <ecNumber evidence="15">2.7.1.26</ecNumber>
        </recommendedName>
        <alternativeName>
            <fullName evidence="15">Flavokinase</fullName>
        </alternativeName>
    </domain>
    <domain>
        <recommendedName>
            <fullName evidence="15">FMN adenylyltransferase</fullName>
            <ecNumber evidence="15">2.7.7.2</ecNumber>
        </recommendedName>
        <alternativeName>
            <fullName evidence="15">FAD pyrophosphorylase</fullName>
        </alternativeName>
        <alternativeName>
            <fullName evidence="15">FAD synthase</fullName>
        </alternativeName>
    </domain>
</protein>
<dbReference type="AlphaFoldDB" id="A0A520N3I9"/>
<evidence type="ECO:0000256" key="3">
    <source>
        <dbReference type="ARBA" id="ARBA00005201"/>
    </source>
</evidence>
<feature type="domain" description="Riboflavin kinase" evidence="16">
    <location>
        <begin position="192"/>
        <end position="315"/>
    </location>
</feature>
<keyword evidence="8 15" id="KW-0547">Nucleotide-binding</keyword>
<evidence type="ECO:0000256" key="14">
    <source>
        <dbReference type="ARBA" id="ARBA00049494"/>
    </source>
</evidence>
<keyword evidence="5 15" id="KW-0288">FMN</keyword>
<dbReference type="NCBIfam" id="NF004163">
    <property type="entry name" value="PRK05627.1-6"/>
    <property type="match status" value="1"/>
</dbReference>
<dbReference type="Gene3D" id="2.40.30.30">
    <property type="entry name" value="Riboflavin kinase-like"/>
    <property type="match status" value="1"/>
</dbReference>
<dbReference type="Pfam" id="PF06574">
    <property type="entry name" value="FAD_syn"/>
    <property type="match status" value="1"/>
</dbReference>